<evidence type="ECO:0000256" key="3">
    <source>
        <dbReference type="ARBA" id="ARBA00023180"/>
    </source>
</evidence>
<organism evidence="6 7">
    <name type="scientific">Flemingia macrophylla</name>
    <dbReference type="NCBI Taxonomy" id="520843"/>
    <lineage>
        <taxon>Eukaryota</taxon>
        <taxon>Viridiplantae</taxon>
        <taxon>Streptophyta</taxon>
        <taxon>Embryophyta</taxon>
        <taxon>Tracheophyta</taxon>
        <taxon>Spermatophyta</taxon>
        <taxon>Magnoliopsida</taxon>
        <taxon>eudicotyledons</taxon>
        <taxon>Gunneridae</taxon>
        <taxon>Pentapetalae</taxon>
        <taxon>rosids</taxon>
        <taxon>fabids</taxon>
        <taxon>Fabales</taxon>
        <taxon>Fabaceae</taxon>
        <taxon>Papilionoideae</taxon>
        <taxon>50 kb inversion clade</taxon>
        <taxon>NPAAA clade</taxon>
        <taxon>indigoferoid/millettioid clade</taxon>
        <taxon>Phaseoleae</taxon>
        <taxon>Flemingia</taxon>
    </lineage>
</organism>
<dbReference type="SUPFAM" id="SSF51110">
    <property type="entry name" value="alpha-D-mannose-specific plant lectins"/>
    <property type="match status" value="1"/>
</dbReference>
<proteinExistence type="predicted"/>
<comment type="caution">
    <text evidence="6">The sequence shown here is derived from an EMBL/GenBank/DDBJ whole genome shotgun (WGS) entry which is preliminary data.</text>
</comment>
<dbReference type="PROSITE" id="PS50026">
    <property type="entry name" value="EGF_3"/>
    <property type="match status" value="1"/>
</dbReference>
<dbReference type="PANTHER" id="PTHR32444">
    <property type="entry name" value="BULB-TYPE LECTIN DOMAIN-CONTAINING PROTEIN"/>
    <property type="match status" value="1"/>
</dbReference>
<accession>A0ABD1LWC8</accession>
<dbReference type="Proteomes" id="UP001603857">
    <property type="component" value="Unassembled WGS sequence"/>
</dbReference>
<comment type="caution">
    <text evidence="4">Lacks conserved residue(s) required for the propagation of feature annotation.</text>
</comment>
<keyword evidence="2" id="KW-1015">Disulfide bond</keyword>
<dbReference type="EMBL" id="JBGMDY010000007">
    <property type="protein sequence ID" value="KAL2327820.1"/>
    <property type="molecule type" value="Genomic_DNA"/>
</dbReference>
<dbReference type="Pfam" id="PF01453">
    <property type="entry name" value="B_lectin"/>
    <property type="match status" value="1"/>
</dbReference>
<keyword evidence="4" id="KW-0245">EGF-like domain</keyword>
<evidence type="ECO:0000256" key="2">
    <source>
        <dbReference type="ARBA" id="ARBA00023157"/>
    </source>
</evidence>
<feature type="domain" description="EGF-like" evidence="5">
    <location>
        <begin position="170"/>
        <end position="207"/>
    </location>
</feature>
<keyword evidence="7" id="KW-1185">Reference proteome</keyword>
<dbReference type="Pfam" id="PF00954">
    <property type="entry name" value="S_locus_glycop"/>
    <property type="match status" value="1"/>
</dbReference>
<evidence type="ECO:0000313" key="6">
    <source>
        <dbReference type="EMBL" id="KAL2327820.1"/>
    </source>
</evidence>
<dbReference type="PANTHER" id="PTHR32444:SF183">
    <property type="entry name" value="APPLE DOMAIN-CONTAINING PROTEIN"/>
    <property type="match status" value="1"/>
</dbReference>
<evidence type="ECO:0000313" key="7">
    <source>
        <dbReference type="Proteomes" id="UP001603857"/>
    </source>
</evidence>
<gene>
    <name evidence="6" type="ORF">Fmac_021247</name>
</gene>
<protein>
    <recommendedName>
        <fullName evidence="5">EGF-like domain-containing protein</fullName>
    </recommendedName>
</protein>
<name>A0ABD1LWC8_9FABA</name>
<evidence type="ECO:0000256" key="4">
    <source>
        <dbReference type="PROSITE-ProRule" id="PRU00076"/>
    </source>
</evidence>
<evidence type="ECO:0000256" key="1">
    <source>
        <dbReference type="ARBA" id="ARBA00022729"/>
    </source>
</evidence>
<dbReference type="InterPro" id="IPR001480">
    <property type="entry name" value="Bulb-type_lectin_dom"/>
</dbReference>
<dbReference type="InterPro" id="IPR000742">
    <property type="entry name" value="EGF"/>
</dbReference>
<dbReference type="InterPro" id="IPR036426">
    <property type="entry name" value="Bulb-type_lectin_dom_sf"/>
</dbReference>
<sequence length="350" mass="39187">MSGTSTPPNTLAASQSLKYGETLVSVGGIIEVCCGWQTEINLLRTQEVLKLDEKGTLKHLNDRNTTIWSSNISSKAVSNPIAHPLDTGNSVIRNGLETKDDGVLWQSFDYSGDSLMPGMKLGWNGDWSRKIFIILEKCDHSPDYVTKSYPGHNLYCTTQTRTLQVVPAGDEDQCENYAFCGANSICSSDGSRAYCECLRGYVPMLPGQWNMAVLFDDIREGGNGCLFWLNTLTDMRKFSQWGQDLYIRVPPSELGTRRKLYGKCYKTRQRKQDAEMPTFDLRLIMRATKTKRQARYVISGVNVNGDKLLPHPKVPGFYTEIDVTSEANSSSENHKQVSINELSIIVIDAR</sequence>
<dbReference type="Gene3D" id="2.90.10.10">
    <property type="entry name" value="Bulb-type lectin domain"/>
    <property type="match status" value="1"/>
</dbReference>
<dbReference type="AlphaFoldDB" id="A0ABD1LWC8"/>
<reference evidence="6 7" key="1">
    <citation type="submission" date="2024-08" db="EMBL/GenBank/DDBJ databases">
        <title>Insights into the chromosomal genome structure of Flemingia macrophylla.</title>
        <authorList>
            <person name="Ding Y."/>
            <person name="Zhao Y."/>
            <person name="Bi W."/>
            <person name="Wu M."/>
            <person name="Zhao G."/>
            <person name="Gong Y."/>
            <person name="Li W."/>
            <person name="Zhang P."/>
        </authorList>
    </citation>
    <scope>NUCLEOTIDE SEQUENCE [LARGE SCALE GENOMIC DNA]</scope>
    <source>
        <strain evidence="6">DYQJB</strain>
        <tissue evidence="6">Leaf</tissue>
    </source>
</reference>
<evidence type="ECO:0000259" key="5">
    <source>
        <dbReference type="PROSITE" id="PS50026"/>
    </source>
</evidence>
<dbReference type="SMART" id="SM00108">
    <property type="entry name" value="B_lectin"/>
    <property type="match status" value="1"/>
</dbReference>
<dbReference type="InterPro" id="IPR000858">
    <property type="entry name" value="S_locus_glycoprot_dom"/>
</dbReference>
<keyword evidence="1" id="KW-0732">Signal</keyword>
<keyword evidence="3" id="KW-0325">Glycoprotein</keyword>